<evidence type="ECO:0000256" key="1">
    <source>
        <dbReference type="SAM" id="Phobius"/>
    </source>
</evidence>
<feature type="transmembrane region" description="Helical" evidence="1">
    <location>
        <begin position="29"/>
        <end position="47"/>
    </location>
</feature>
<name>A0A429ZKE7_9ENTE</name>
<evidence type="ECO:0000313" key="2">
    <source>
        <dbReference type="EMBL" id="RST94187.1"/>
    </source>
</evidence>
<dbReference type="OrthoDB" id="2938668at2"/>
<dbReference type="AlphaFoldDB" id="A0A429ZKE7"/>
<keyword evidence="1" id="KW-0812">Transmembrane</keyword>
<gene>
    <name evidence="2" type="ORF">CBF35_10765</name>
</gene>
<dbReference type="Proteomes" id="UP000287239">
    <property type="component" value="Unassembled WGS sequence"/>
</dbReference>
<keyword evidence="3" id="KW-1185">Reference proteome</keyword>
<protein>
    <recommendedName>
        <fullName evidence="4">DUF3188 domain-containing protein</fullName>
    </recommendedName>
</protein>
<keyword evidence="1" id="KW-1133">Transmembrane helix</keyword>
<dbReference type="RefSeq" id="WP_126781004.1">
    <property type="nucleotide sequence ID" value="NZ_NGJU01000016.1"/>
</dbReference>
<accession>A0A429ZKE7</accession>
<evidence type="ECO:0000313" key="3">
    <source>
        <dbReference type="Proteomes" id="UP000287239"/>
    </source>
</evidence>
<evidence type="ECO:0008006" key="4">
    <source>
        <dbReference type="Google" id="ProtNLM"/>
    </source>
</evidence>
<keyword evidence="1" id="KW-0472">Membrane</keyword>
<dbReference type="EMBL" id="NGJU01000016">
    <property type="protein sequence ID" value="RST94187.1"/>
    <property type="molecule type" value="Genomic_DNA"/>
</dbReference>
<comment type="caution">
    <text evidence="2">The sequence shown here is derived from an EMBL/GenBank/DDBJ whole genome shotgun (WGS) entry which is preliminary data.</text>
</comment>
<reference evidence="2 3" key="1">
    <citation type="submission" date="2017-05" db="EMBL/GenBank/DDBJ databases">
        <title>Vagococcus spp. assemblies.</title>
        <authorList>
            <person name="Gulvik C.A."/>
        </authorList>
    </citation>
    <scope>NUCLEOTIDE SEQUENCE [LARGE SCALE GENOMIC DNA]</scope>
    <source>
        <strain evidence="2 3">NCFB 2777</strain>
    </source>
</reference>
<proteinExistence type="predicted"/>
<dbReference type="GeneID" id="98568856"/>
<organism evidence="2 3">
    <name type="scientific">Vagococcus salmoninarum</name>
    <dbReference type="NCBI Taxonomy" id="2739"/>
    <lineage>
        <taxon>Bacteria</taxon>
        <taxon>Bacillati</taxon>
        <taxon>Bacillota</taxon>
        <taxon>Bacilli</taxon>
        <taxon>Lactobacillales</taxon>
        <taxon>Enterococcaceae</taxon>
        <taxon>Vagococcus</taxon>
    </lineage>
</organism>
<sequence length="62" mass="6795">MIKSGLFLCSIGLLVIVFSANQNTATYNWMNMIIGVTILFAGCICYYKGAKAEKAAKDKEVK</sequence>